<dbReference type="Pfam" id="PF24747">
    <property type="entry name" value="Zn-ribbon_GIR1"/>
    <property type="match status" value="1"/>
</dbReference>
<dbReference type="AlphaFoldDB" id="A0A426XDA6"/>
<gene>
    <name evidence="3" type="ORF">B296_00047081</name>
</gene>
<dbReference type="PANTHER" id="PTHR33177">
    <property type="entry name" value="PUTATIVE-RELATED"/>
    <property type="match status" value="1"/>
</dbReference>
<protein>
    <recommendedName>
        <fullName evidence="2">GIR1-like zinc ribbon domain-containing protein</fullName>
    </recommendedName>
</protein>
<feature type="region of interest" description="Disordered" evidence="1">
    <location>
        <begin position="160"/>
        <end position="181"/>
    </location>
</feature>
<dbReference type="EMBL" id="AMZH03022261">
    <property type="protein sequence ID" value="RRT37466.1"/>
    <property type="molecule type" value="Genomic_DNA"/>
</dbReference>
<accession>A0A426XDA6</accession>
<reference evidence="3 4" key="1">
    <citation type="journal article" date="2014" name="Agronomy (Basel)">
        <title>A Draft Genome Sequence for Ensete ventricosum, the Drought-Tolerant Tree Against Hunger.</title>
        <authorList>
            <person name="Harrison J."/>
            <person name="Moore K.A."/>
            <person name="Paszkiewicz K."/>
            <person name="Jones T."/>
            <person name="Grant M."/>
            <person name="Ambacheew D."/>
            <person name="Muzemil S."/>
            <person name="Studholme D.J."/>
        </authorList>
    </citation>
    <scope>NUCLEOTIDE SEQUENCE [LARGE SCALE GENOMIC DNA]</scope>
</reference>
<sequence>MAVDVSSEARMLRGSEEGDRRRDLVTRDLLGGNGSVLGSTVVDLELKVPAGCERRLDLSVCCLISYIIFFAIPCSYSSLSSTKTLNFDQLQSGRTYLLKRNTDPAPRRYHEPNLKLLPPSSAAHFPEMEAATLPTGYHSVCTLEQVKYALQRAGCDKLSPAARRPHGSPVPFSSSTTTSSSIKRMMMAEREEGASPPRAMAAAGCPECLLYVLVSVVDPRCPRCAAHVPVHSEPKKRPKFDLNTITQNNDEDVDLN</sequence>
<dbReference type="PANTHER" id="PTHR33177:SF24">
    <property type="entry name" value="FILAMENTOUS HEMAGGLUTININ TRANSPORTER"/>
    <property type="match status" value="1"/>
</dbReference>
<name>A0A426XDA6_ENSVE</name>
<evidence type="ECO:0000256" key="1">
    <source>
        <dbReference type="SAM" id="MobiDB-lite"/>
    </source>
</evidence>
<dbReference type="InterPro" id="IPR055281">
    <property type="entry name" value="GIR1-2/SIED1"/>
</dbReference>
<evidence type="ECO:0000313" key="3">
    <source>
        <dbReference type="EMBL" id="RRT37466.1"/>
    </source>
</evidence>
<dbReference type="Proteomes" id="UP000287651">
    <property type="component" value="Unassembled WGS sequence"/>
</dbReference>
<feature type="domain" description="GIR1-like zinc ribbon" evidence="2">
    <location>
        <begin position="200"/>
        <end position="228"/>
    </location>
</feature>
<feature type="region of interest" description="Disordered" evidence="1">
    <location>
        <begin position="232"/>
        <end position="256"/>
    </location>
</feature>
<proteinExistence type="predicted"/>
<evidence type="ECO:0000313" key="4">
    <source>
        <dbReference type="Proteomes" id="UP000287651"/>
    </source>
</evidence>
<organism evidence="3 4">
    <name type="scientific">Ensete ventricosum</name>
    <name type="common">Abyssinian banana</name>
    <name type="synonym">Musa ensete</name>
    <dbReference type="NCBI Taxonomy" id="4639"/>
    <lineage>
        <taxon>Eukaryota</taxon>
        <taxon>Viridiplantae</taxon>
        <taxon>Streptophyta</taxon>
        <taxon>Embryophyta</taxon>
        <taxon>Tracheophyta</taxon>
        <taxon>Spermatophyta</taxon>
        <taxon>Magnoliopsida</taxon>
        <taxon>Liliopsida</taxon>
        <taxon>Zingiberales</taxon>
        <taxon>Musaceae</taxon>
        <taxon>Ensete</taxon>
    </lineage>
</organism>
<evidence type="ECO:0000259" key="2">
    <source>
        <dbReference type="Pfam" id="PF24747"/>
    </source>
</evidence>
<comment type="caution">
    <text evidence="3">The sequence shown here is derived from an EMBL/GenBank/DDBJ whole genome shotgun (WGS) entry which is preliminary data.</text>
</comment>
<dbReference type="InterPro" id="IPR056440">
    <property type="entry name" value="Zn-ribbon_GIR1"/>
</dbReference>